<keyword evidence="1" id="KW-0472">Membrane</keyword>
<comment type="caution">
    <text evidence="2">The sequence shown here is derived from an EMBL/GenBank/DDBJ whole genome shotgun (WGS) entry which is preliminary data.</text>
</comment>
<evidence type="ECO:0000256" key="1">
    <source>
        <dbReference type="SAM" id="Phobius"/>
    </source>
</evidence>
<proteinExistence type="predicted"/>
<sequence>MGIKEGGPESPEFVNATFYFFDNASSPDVEDLLDEKKQIHIPSRTYTVANWTLDKMNGTLNTSKPLAVVTHGLTGSKRTPWMKPLVKELLVNVRNLSLIILCIFCIVNYIITYFRS</sequence>
<dbReference type="EMBL" id="JABSTR010000007">
    <property type="protein sequence ID" value="KAH9375664.1"/>
    <property type="molecule type" value="Genomic_DNA"/>
</dbReference>
<gene>
    <name evidence="2" type="ORF">HPB48_022491</name>
</gene>
<evidence type="ECO:0000313" key="3">
    <source>
        <dbReference type="Proteomes" id="UP000821853"/>
    </source>
</evidence>
<dbReference type="Gene3D" id="3.40.50.1820">
    <property type="entry name" value="alpha/beta hydrolase"/>
    <property type="match status" value="1"/>
</dbReference>
<reference evidence="2 3" key="1">
    <citation type="journal article" date="2020" name="Cell">
        <title>Large-Scale Comparative Analyses of Tick Genomes Elucidate Their Genetic Diversity and Vector Capacities.</title>
        <authorList>
            <consortium name="Tick Genome and Microbiome Consortium (TIGMIC)"/>
            <person name="Jia N."/>
            <person name="Wang J."/>
            <person name="Shi W."/>
            <person name="Du L."/>
            <person name="Sun Y."/>
            <person name="Zhan W."/>
            <person name="Jiang J.F."/>
            <person name="Wang Q."/>
            <person name="Zhang B."/>
            <person name="Ji P."/>
            <person name="Bell-Sakyi L."/>
            <person name="Cui X.M."/>
            <person name="Yuan T.T."/>
            <person name="Jiang B.G."/>
            <person name="Yang W.F."/>
            <person name="Lam T.T."/>
            <person name="Chang Q.C."/>
            <person name="Ding S.J."/>
            <person name="Wang X.J."/>
            <person name="Zhu J.G."/>
            <person name="Ruan X.D."/>
            <person name="Zhao L."/>
            <person name="Wei J.T."/>
            <person name="Ye R.Z."/>
            <person name="Que T.C."/>
            <person name="Du C.H."/>
            <person name="Zhou Y.H."/>
            <person name="Cheng J.X."/>
            <person name="Dai P.F."/>
            <person name="Guo W.B."/>
            <person name="Han X.H."/>
            <person name="Huang E.J."/>
            <person name="Li L.F."/>
            <person name="Wei W."/>
            <person name="Gao Y.C."/>
            <person name="Liu J.Z."/>
            <person name="Shao H.Z."/>
            <person name="Wang X."/>
            <person name="Wang C.C."/>
            <person name="Yang T.C."/>
            <person name="Huo Q.B."/>
            <person name="Li W."/>
            <person name="Chen H.Y."/>
            <person name="Chen S.E."/>
            <person name="Zhou L.G."/>
            <person name="Ni X.B."/>
            <person name="Tian J.H."/>
            <person name="Sheng Y."/>
            <person name="Liu T."/>
            <person name="Pan Y.S."/>
            <person name="Xia L.Y."/>
            <person name="Li J."/>
            <person name="Zhao F."/>
            <person name="Cao W.C."/>
        </authorList>
    </citation>
    <scope>NUCLEOTIDE SEQUENCE [LARGE SCALE GENOMIC DNA]</scope>
    <source>
        <strain evidence="2">HaeL-2018</strain>
    </source>
</reference>
<name>A0A9J6GMA4_HAELO</name>
<evidence type="ECO:0000313" key="2">
    <source>
        <dbReference type="EMBL" id="KAH9375664.1"/>
    </source>
</evidence>
<dbReference type="VEuPathDB" id="VectorBase:HLOH_062383"/>
<feature type="transmembrane region" description="Helical" evidence="1">
    <location>
        <begin position="96"/>
        <end position="114"/>
    </location>
</feature>
<dbReference type="AlphaFoldDB" id="A0A9J6GMA4"/>
<accession>A0A9J6GMA4</accession>
<dbReference type="Proteomes" id="UP000821853">
    <property type="component" value="Chromosome 5"/>
</dbReference>
<dbReference type="InterPro" id="IPR029058">
    <property type="entry name" value="AB_hydrolase_fold"/>
</dbReference>
<keyword evidence="1" id="KW-0812">Transmembrane</keyword>
<keyword evidence="1" id="KW-1133">Transmembrane helix</keyword>
<protein>
    <submittedName>
        <fullName evidence="2">Uncharacterized protein</fullName>
    </submittedName>
</protein>
<keyword evidence="3" id="KW-1185">Reference proteome</keyword>
<organism evidence="2 3">
    <name type="scientific">Haemaphysalis longicornis</name>
    <name type="common">Bush tick</name>
    <dbReference type="NCBI Taxonomy" id="44386"/>
    <lineage>
        <taxon>Eukaryota</taxon>
        <taxon>Metazoa</taxon>
        <taxon>Ecdysozoa</taxon>
        <taxon>Arthropoda</taxon>
        <taxon>Chelicerata</taxon>
        <taxon>Arachnida</taxon>
        <taxon>Acari</taxon>
        <taxon>Parasitiformes</taxon>
        <taxon>Ixodida</taxon>
        <taxon>Ixodoidea</taxon>
        <taxon>Ixodidae</taxon>
        <taxon>Haemaphysalinae</taxon>
        <taxon>Haemaphysalis</taxon>
    </lineage>
</organism>